<dbReference type="EMBL" id="CM056742">
    <property type="protein sequence ID" value="KAJ8678691.1"/>
    <property type="molecule type" value="Genomic_DNA"/>
</dbReference>
<name>A0ACC2P6N3_9HYME</name>
<accession>A0ACC2P6N3</accession>
<proteinExistence type="predicted"/>
<dbReference type="Proteomes" id="UP001239111">
    <property type="component" value="Chromosome 2"/>
</dbReference>
<gene>
    <name evidence="1" type="ORF">QAD02_014478</name>
</gene>
<keyword evidence="2" id="KW-1185">Reference proteome</keyword>
<organism evidence="1 2">
    <name type="scientific">Eretmocerus hayati</name>
    <dbReference type="NCBI Taxonomy" id="131215"/>
    <lineage>
        <taxon>Eukaryota</taxon>
        <taxon>Metazoa</taxon>
        <taxon>Ecdysozoa</taxon>
        <taxon>Arthropoda</taxon>
        <taxon>Hexapoda</taxon>
        <taxon>Insecta</taxon>
        <taxon>Pterygota</taxon>
        <taxon>Neoptera</taxon>
        <taxon>Endopterygota</taxon>
        <taxon>Hymenoptera</taxon>
        <taxon>Apocrita</taxon>
        <taxon>Proctotrupomorpha</taxon>
        <taxon>Chalcidoidea</taxon>
        <taxon>Aphelinidae</taxon>
        <taxon>Aphelininae</taxon>
        <taxon>Eretmocerus</taxon>
    </lineage>
</organism>
<evidence type="ECO:0000313" key="2">
    <source>
        <dbReference type="Proteomes" id="UP001239111"/>
    </source>
</evidence>
<protein>
    <submittedName>
        <fullName evidence="1">Uncharacterized protein</fullName>
    </submittedName>
</protein>
<evidence type="ECO:0000313" key="1">
    <source>
        <dbReference type="EMBL" id="KAJ8678691.1"/>
    </source>
</evidence>
<comment type="caution">
    <text evidence="1">The sequence shown here is derived from an EMBL/GenBank/DDBJ whole genome shotgun (WGS) entry which is preliminary data.</text>
</comment>
<reference evidence="1" key="1">
    <citation type="submission" date="2023-04" db="EMBL/GenBank/DDBJ databases">
        <title>A chromosome-level genome assembly of the parasitoid wasp Eretmocerus hayati.</title>
        <authorList>
            <person name="Zhong Y."/>
            <person name="Liu S."/>
            <person name="Liu Y."/>
        </authorList>
    </citation>
    <scope>NUCLEOTIDE SEQUENCE</scope>
    <source>
        <strain evidence="1">ZJU_SS_LIU_2023</strain>
    </source>
</reference>
<sequence length="367" mass="43019">MSKAQEKFDPTEHQHLRFNPLKAEWVLVSPHRMKRPWGGQVEPLIEDEVPEYDPKNPLCPGNVRANGEETPKYEKTFTFTNDFPAMLEDVPNPPEPDDELFQMSSARGTCKVMCFHPKSNVTIALMKVEEVKEVIKQWTNEMNELGKKYTWVQIFENRGALMGCSNAHPHCQIWASSFLPNEPRLKDKNLREYYDRHKMPLLYKYMKKEVAFKERVVLETRDWVVVVPYWAVWPYETMVLPKRRIMRIQELRDDEQESLGVIMKVLCTKYDNLFQCSFPYSMGWHGAPTGPDAPEDCNHWTFHGIYLPPLLRSATIKKHMVGYELLSQAQRDLTPEQAAAKLRSLPDMHYKYPETSLTPDEYSQYIE</sequence>